<feature type="transmembrane region" description="Helical" evidence="5">
    <location>
        <begin position="91"/>
        <end position="113"/>
    </location>
</feature>
<evidence type="ECO:0000256" key="5">
    <source>
        <dbReference type="SAM" id="Phobius"/>
    </source>
</evidence>
<dbReference type="PRINTS" id="PR00950">
    <property type="entry name" value="TYPE3IMSPROT"/>
</dbReference>
<sequence length="355" mass="40927">MSEKTEKASPFKLKKAKERGQVAKSNELNTILTLFIFCLLSLALWQQLFNDLLALFKKIIISSFDFHYSITHIHGLFYALYSSLLSHWLPFALAIALSIILSTIGQTGFVWSVKPLVPDFRRLNPVMGMKRIFSVRLFFDLSKNVTRLPVVLITAVIILYCSLSKLIYLIYLSPQKAAPEILHLILKILFHILLGLSVIACLDALYTHWKYRRDQRMSKQEIRDEYKQREGDPKIKRKIKQSQQQMREKMISLNQVKQADVIVTNPTSLAIALKYERGLMPAPKVLCKGQGEIALQIRKIALQNQIPIIEHVLLARTLFREIHLNHSLKPIHFAMAAEVFREVYRLKGKTYGNKS</sequence>
<evidence type="ECO:0000256" key="3">
    <source>
        <dbReference type="ARBA" id="ARBA00023225"/>
    </source>
</evidence>
<comment type="function">
    <text evidence="4">Required for formation of the rod structure in the basal body of the flagellar apparatus. Together with FliI and FliH, may constitute the export apparatus of flagellin.</text>
</comment>
<organism evidence="6 7">
    <name type="scientific">Legionella israelensis</name>
    <dbReference type="NCBI Taxonomy" id="454"/>
    <lineage>
        <taxon>Bacteria</taxon>
        <taxon>Pseudomonadati</taxon>
        <taxon>Pseudomonadota</taxon>
        <taxon>Gammaproteobacteria</taxon>
        <taxon>Legionellales</taxon>
        <taxon>Legionellaceae</taxon>
        <taxon>Legionella</taxon>
    </lineage>
</organism>
<dbReference type="InterPro" id="IPR029025">
    <property type="entry name" value="T3SS_substrate_exporter_C"/>
</dbReference>
<dbReference type="Proteomes" id="UP000054761">
    <property type="component" value="Unassembled WGS sequence"/>
</dbReference>
<keyword evidence="3" id="KW-0813">Transport</keyword>
<feature type="transmembrane region" description="Helical" evidence="5">
    <location>
        <begin position="184"/>
        <end position="206"/>
    </location>
</feature>
<feature type="transmembrane region" description="Helical" evidence="5">
    <location>
        <begin position="28"/>
        <end position="45"/>
    </location>
</feature>
<evidence type="ECO:0000256" key="1">
    <source>
        <dbReference type="ARBA" id="ARBA00010690"/>
    </source>
</evidence>
<name>A0A0W0VY24_9GAMM</name>
<evidence type="ECO:0000313" key="7">
    <source>
        <dbReference type="Proteomes" id="UP000054761"/>
    </source>
</evidence>
<evidence type="ECO:0000256" key="2">
    <source>
        <dbReference type="ARBA" id="ARBA00021622"/>
    </source>
</evidence>
<feature type="transmembrane region" description="Helical" evidence="5">
    <location>
        <begin position="66"/>
        <end position="85"/>
    </location>
</feature>
<comment type="similarity">
    <text evidence="1">Belongs to the type III secretion exporter family.</text>
</comment>
<dbReference type="GO" id="GO:0005886">
    <property type="term" value="C:plasma membrane"/>
    <property type="evidence" value="ECO:0007669"/>
    <property type="project" value="TreeGrafter"/>
</dbReference>
<gene>
    <name evidence="6" type="ORF">Lisr_1284</name>
</gene>
<dbReference type="EMBL" id="LNYH01000064">
    <property type="protein sequence ID" value="KTD24988.1"/>
    <property type="molecule type" value="Genomic_DNA"/>
</dbReference>
<dbReference type="STRING" id="454.Lisr_1284"/>
<dbReference type="PANTHER" id="PTHR30531:SF12">
    <property type="entry name" value="FLAGELLAR BIOSYNTHETIC PROTEIN FLHB"/>
    <property type="match status" value="1"/>
</dbReference>
<evidence type="ECO:0000313" key="6">
    <source>
        <dbReference type="EMBL" id="KTD24988.1"/>
    </source>
</evidence>
<keyword evidence="6" id="KW-0966">Cell projection</keyword>
<keyword evidence="7" id="KW-1185">Reference proteome</keyword>
<keyword evidence="3" id="KW-1006">Bacterial flagellum protein export</keyword>
<keyword evidence="5" id="KW-0472">Membrane</keyword>
<dbReference type="PANTHER" id="PTHR30531">
    <property type="entry name" value="FLAGELLAR BIOSYNTHETIC PROTEIN FLHB"/>
    <property type="match status" value="1"/>
</dbReference>
<dbReference type="AlphaFoldDB" id="A0A0W0VY24"/>
<keyword evidence="5" id="KW-1133">Transmembrane helix</keyword>
<dbReference type="GO" id="GO:0009306">
    <property type="term" value="P:protein secretion"/>
    <property type="evidence" value="ECO:0007669"/>
    <property type="project" value="InterPro"/>
</dbReference>
<comment type="caution">
    <text evidence="6">The sequence shown here is derived from an EMBL/GenBank/DDBJ whole genome shotgun (WGS) entry which is preliminary data.</text>
</comment>
<protein>
    <recommendedName>
        <fullName evidence="2">Flagellar biosynthetic protein FlhB</fullName>
    </recommendedName>
</protein>
<dbReference type="Pfam" id="PF01312">
    <property type="entry name" value="Bac_export_2"/>
    <property type="match status" value="1"/>
</dbReference>
<dbReference type="RefSeq" id="WP_058501642.1">
    <property type="nucleotide sequence ID" value="NZ_CAAAJA010000003.1"/>
</dbReference>
<dbReference type="Gene3D" id="3.40.1690.10">
    <property type="entry name" value="secretion proteins EscU"/>
    <property type="match status" value="1"/>
</dbReference>
<dbReference type="SUPFAM" id="SSF160544">
    <property type="entry name" value="EscU C-terminal domain-like"/>
    <property type="match status" value="1"/>
</dbReference>
<proteinExistence type="inferred from homology"/>
<reference evidence="6 7" key="1">
    <citation type="submission" date="2015-11" db="EMBL/GenBank/DDBJ databases">
        <title>Genomic analysis of 38 Legionella species identifies large and diverse effector repertoires.</title>
        <authorList>
            <person name="Burstein D."/>
            <person name="Amaro F."/>
            <person name="Zusman T."/>
            <person name="Lifshitz Z."/>
            <person name="Cohen O."/>
            <person name="Gilbert J.A."/>
            <person name="Pupko T."/>
            <person name="Shuman H.A."/>
            <person name="Segal G."/>
        </authorList>
    </citation>
    <scope>NUCLEOTIDE SEQUENCE [LARGE SCALE GENOMIC DNA]</scope>
    <source>
        <strain evidence="6 7">Bercovier 4</strain>
    </source>
</reference>
<dbReference type="PATRIC" id="fig|454.4.peg.1390"/>
<keyword evidence="3" id="KW-0653">Protein transport</keyword>
<keyword evidence="5" id="KW-0812">Transmembrane</keyword>
<feature type="transmembrane region" description="Helical" evidence="5">
    <location>
        <begin position="150"/>
        <end position="172"/>
    </location>
</feature>
<evidence type="ECO:0000256" key="4">
    <source>
        <dbReference type="ARBA" id="ARBA00025078"/>
    </source>
</evidence>
<dbReference type="OrthoDB" id="9807950at2"/>
<dbReference type="InterPro" id="IPR006135">
    <property type="entry name" value="T3SS_substrate_exporter"/>
</dbReference>
<keyword evidence="6" id="KW-0282">Flagellum</keyword>
<keyword evidence="6" id="KW-0969">Cilium</keyword>
<accession>A0A0W0VY24</accession>